<organism evidence="2 3">
    <name type="scientific">Verticillium longisporum</name>
    <name type="common">Verticillium dahliae var. longisporum</name>
    <dbReference type="NCBI Taxonomy" id="100787"/>
    <lineage>
        <taxon>Eukaryota</taxon>
        <taxon>Fungi</taxon>
        <taxon>Dikarya</taxon>
        <taxon>Ascomycota</taxon>
        <taxon>Pezizomycotina</taxon>
        <taxon>Sordariomycetes</taxon>
        <taxon>Hypocreomycetidae</taxon>
        <taxon>Glomerellales</taxon>
        <taxon>Plectosphaerellaceae</taxon>
        <taxon>Verticillium</taxon>
    </lineage>
</organism>
<gene>
    <name evidence="2" type="ORF">BN1708_007017</name>
</gene>
<dbReference type="PANTHER" id="PTHR42106:SF1">
    <property type="match status" value="1"/>
</dbReference>
<feature type="compositionally biased region" description="Polar residues" evidence="1">
    <location>
        <begin position="221"/>
        <end position="233"/>
    </location>
</feature>
<name>A0A0G4MPV7_VERLO</name>
<feature type="compositionally biased region" description="Polar residues" evidence="1">
    <location>
        <begin position="962"/>
        <end position="971"/>
    </location>
</feature>
<feature type="region of interest" description="Disordered" evidence="1">
    <location>
        <begin position="857"/>
        <end position="1042"/>
    </location>
</feature>
<sequence length="1042" mass="111371">SNDYNNAEQLSNSLWSMMGNQERMNISSSLGSAHPFASDSSSDDDMDEDMDDAIVTTPQVNRTGGPLGSPAVNSLLSFQQRQRPRKQPRKKSRGPLGLGFGSASAGALSKSPPIAKDIPMSHSRRESISWQANQLHISSADEDRMGGDSINGVMGISGQKPRHTIMRQVAARRGNLMPKTKNFARIKHALLEEGAPVETEVLREREVIRQVRESDVDLEPRTTTAQSSPNLVNQDIDEVPGEDMNMNPDQAGLSSSFKQQAIKNSKGAKFWDTFSESSSIGNRTTPPPPSFNPRGSSSGVSEDINMDSPSLGATASFAMAASSGESTKGDTPNVSQPAFPQQSQQGPSAAEITRRINSKRRREDDFDPVSFKRRAVSPGMSVHNSPIMQSPRQRESAPWGSRPGSNGGERADRGGSGAASDTGSGSLGGTPGNGGRLNGGKGRVGFQGMVDTNDHLMPTAPAPRPACASRRRAIAPSTPRRVDFTPKGLSLHMPPHQRDFASPPPPSAAASAVFTKPAPLSPKLDHSYASPTNILPRRSRGLDFSRAATSLHHSTLAEQSSPDSSPTIGGGRAMNIPQRRSNDYNNAEQLSNSLWSMMGNQERMNISSSLGSAHPFASDSSSDDDMDEDMDDAIVTTPQVNRTGGPLGSPAVNSLLSFQQRQRPRKQPRKKSRGPLGLGFGSASAGALSKSPPIAKDIPMSHSRRESISWQANQLHISSADEDRMGGDSINGVMGISGQKPRHTIMRQVAARRGNLMPKTKNFARIKHALLEEGAPVETEVLREREVIRQVRESDVDLEPRTTTAQSSPNLVNQDIDEVPGEDINMNPDQAGLSSSFKQQAIKNSKGAKFWDTFSESSSIGNRTTPPPPSFHPRGSSSGVSEDINMDSPSLGATASFAMAASSGESTKGDTPNVSQPAFPQQSQQGPSAAEITRRINSKRRREDDFDPVSFKRRAVSPGMSVHNSPIMQSPRQRESAPWGSRPGSNGGERADRGGSGAASDTGSGSLSGTPGNGGRLNGGKGRVGFQGMVDTNDHLMRMSIE</sequence>
<dbReference type="Proteomes" id="UP000044602">
    <property type="component" value="Unassembled WGS sequence"/>
</dbReference>
<feature type="compositionally biased region" description="Basic and acidic residues" evidence="1">
    <location>
        <begin position="1032"/>
        <end position="1042"/>
    </location>
</feature>
<protein>
    <submittedName>
        <fullName evidence="2">Uncharacterized protein</fullName>
    </submittedName>
</protein>
<feature type="compositionally biased region" description="Polar residues" evidence="1">
    <location>
        <begin position="382"/>
        <end position="391"/>
    </location>
</feature>
<feature type="compositionally biased region" description="Polar residues" evidence="1">
    <location>
        <begin position="552"/>
        <end position="567"/>
    </location>
</feature>
<feature type="region of interest" description="Disordered" evidence="1">
    <location>
        <begin position="608"/>
        <end position="629"/>
    </location>
</feature>
<evidence type="ECO:0000313" key="2">
    <source>
        <dbReference type="EMBL" id="CRK36256.1"/>
    </source>
</evidence>
<feature type="region of interest" description="Disordered" evidence="1">
    <location>
        <begin position="78"/>
        <end position="129"/>
    </location>
</feature>
<feature type="compositionally biased region" description="Polar residues" evidence="1">
    <location>
        <begin position="323"/>
        <end position="347"/>
    </location>
</feature>
<feature type="compositionally biased region" description="Low complexity" evidence="1">
    <location>
        <begin position="681"/>
        <end position="693"/>
    </location>
</feature>
<dbReference type="STRING" id="100787.A0A0G4MPV7"/>
<feature type="region of interest" description="Disordered" evidence="1">
    <location>
        <begin position="277"/>
        <end position="488"/>
    </location>
</feature>
<dbReference type="AlphaFoldDB" id="A0A0G4MPV7"/>
<evidence type="ECO:0000313" key="3">
    <source>
        <dbReference type="Proteomes" id="UP000044602"/>
    </source>
</evidence>
<keyword evidence="3" id="KW-1185">Reference proteome</keyword>
<feature type="region of interest" description="Disordered" evidence="1">
    <location>
        <begin position="552"/>
        <end position="582"/>
    </location>
</feature>
<feature type="non-terminal residue" evidence="2">
    <location>
        <position position="1"/>
    </location>
</feature>
<dbReference type="PANTHER" id="PTHR42106">
    <property type="entry name" value="CHROMOSOME 10, WHOLE GENOME SHOTGUN SEQUENCE"/>
    <property type="match status" value="1"/>
</dbReference>
<feature type="region of interest" description="Disordered" evidence="1">
    <location>
        <begin position="658"/>
        <end position="709"/>
    </location>
</feature>
<feature type="region of interest" description="Disordered" evidence="1">
    <location>
        <begin position="216"/>
        <end position="259"/>
    </location>
</feature>
<feature type="compositionally biased region" description="Gly residues" evidence="1">
    <location>
        <begin position="1011"/>
        <end position="1025"/>
    </location>
</feature>
<feature type="compositionally biased region" description="Basic residues" evidence="1">
    <location>
        <begin position="82"/>
        <end position="93"/>
    </location>
</feature>
<feature type="compositionally biased region" description="Basic residues" evidence="1">
    <location>
        <begin position="662"/>
        <end position="673"/>
    </location>
</feature>
<proteinExistence type="predicted"/>
<feature type="compositionally biased region" description="Low complexity" evidence="1">
    <location>
        <begin position="101"/>
        <end position="113"/>
    </location>
</feature>
<feature type="compositionally biased region" description="Low complexity" evidence="1">
    <location>
        <begin position="998"/>
        <end position="1010"/>
    </location>
</feature>
<reference evidence="3" key="1">
    <citation type="submission" date="2015-05" db="EMBL/GenBank/DDBJ databases">
        <authorList>
            <person name="Fogelqvist Johan"/>
        </authorList>
    </citation>
    <scope>NUCLEOTIDE SEQUENCE [LARGE SCALE GENOMIC DNA]</scope>
</reference>
<feature type="compositionally biased region" description="Polar residues" evidence="1">
    <location>
        <begin position="903"/>
        <end position="927"/>
    </location>
</feature>
<feature type="compositionally biased region" description="Gly residues" evidence="1">
    <location>
        <begin position="425"/>
        <end position="445"/>
    </location>
</feature>
<feature type="region of interest" description="Disordered" evidence="1">
    <location>
        <begin position="26"/>
        <end position="49"/>
    </location>
</feature>
<accession>A0A0G4MPV7</accession>
<dbReference type="EMBL" id="CVQH01023972">
    <property type="protein sequence ID" value="CRK36256.1"/>
    <property type="molecule type" value="Genomic_DNA"/>
</dbReference>
<evidence type="ECO:0000256" key="1">
    <source>
        <dbReference type="SAM" id="MobiDB-lite"/>
    </source>
</evidence>